<comment type="caution">
    <text evidence="4">The sequence shown here is derived from an EMBL/GenBank/DDBJ whole genome shotgun (WGS) entry which is preliminary data.</text>
</comment>
<gene>
    <name evidence="4" type="ORF">BDP27DRAFT_1328291</name>
</gene>
<evidence type="ECO:0000256" key="1">
    <source>
        <dbReference type="ARBA" id="ARBA00006484"/>
    </source>
</evidence>
<dbReference type="InterPro" id="IPR002347">
    <property type="entry name" value="SDR_fam"/>
</dbReference>
<evidence type="ECO:0008006" key="6">
    <source>
        <dbReference type="Google" id="ProtNLM"/>
    </source>
</evidence>
<keyword evidence="2" id="KW-0560">Oxidoreductase</keyword>
<feature type="transmembrane region" description="Helical" evidence="3">
    <location>
        <begin position="325"/>
        <end position="349"/>
    </location>
</feature>
<dbReference type="AlphaFoldDB" id="A0A9P5PPP5"/>
<keyword evidence="5" id="KW-1185">Reference proteome</keyword>
<name>A0A9P5PPP5_9AGAR</name>
<sequence length="354" mass="37751">MLSTDSAAVTGVDDSGQGFIPLSDDELLAHAERVNGKVVVITGAANGIGRQTAARFASAGAKIVIGDVDVPGAERAVTEIRASGGEAACIRCDVTIWEDQLGLFDLAIRTFGSVDIVVANAGVGELYNFTEVKFNPNGKPKRPSMLPIEINFVGVIYTIQLAQHYLLVGASTNDPFKSIIVLGSMASWIGNNLIPVYVTTKHGVLGLVRSLDPMLSAQGIKIAIICPFFAETAIIRNILPSLYRLTAAGIRFTAVSRITAAILYAASISNERSGSAYLLLDDGPVFQVSREEFKVGVYQKVDERANSYFRPLTGLAYISKVTEDVVGVVGVTSISAISAVAVAMAYTAWFRRNR</sequence>
<comment type="similarity">
    <text evidence="1">Belongs to the short-chain dehydrogenases/reductases (SDR) family.</text>
</comment>
<dbReference type="PANTHER" id="PTHR44229:SF4">
    <property type="entry name" value="15-HYDROXYPROSTAGLANDIN DEHYDROGENASE [NAD(+)]"/>
    <property type="match status" value="1"/>
</dbReference>
<dbReference type="PRINTS" id="PR00081">
    <property type="entry name" value="GDHRDH"/>
</dbReference>
<evidence type="ECO:0000256" key="3">
    <source>
        <dbReference type="SAM" id="Phobius"/>
    </source>
</evidence>
<dbReference type="InterPro" id="IPR036291">
    <property type="entry name" value="NAD(P)-bd_dom_sf"/>
</dbReference>
<keyword evidence="3" id="KW-0812">Transmembrane</keyword>
<protein>
    <recommendedName>
        <fullName evidence="6">NAD(P)-binding protein</fullName>
    </recommendedName>
</protein>
<dbReference type="Gene3D" id="3.40.50.720">
    <property type="entry name" value="NAD(P)-binding Rossmann-like Domain"/>
    <property type="match status" value="1"/>
</dbReference>
<keyword evidence="3" id="KW-0472">Membrane</keyword>
<evidence type="ECO:0000313" key="5">
    <source>
        <dbReference type="Proteomes" id="UP000772434"/>
    </source>
</evidence>
<keyword evidence="3" id="KW-1133">Transmembrane helix</keyword>
<dbReference type="EMBL" id="JADNRY010000069">
    <property type="protein sequence ID" value="KAF9067718.1"/>
    <property type="molecule type" value="Genomic_DNA"/>
</dbReference>
<dbReference type="PANTHER" id="PTHR44229">
    <property type="entry name" value="15-HYDROXYPROSTAGLANDIN DEHYDROGENASE [NAD(+)]"/>
    <property type="match status" value="1"/>
</dbReference>
<evidence type="ECO:0000313" key="4">
    <source>
        <dbReference type="EMBL" id="KAF9067718.1"/>
    </source>
</evidence>
<dbReference type="Proteomes" id="UP000772434">
    <property type="component" value="Unassembled WGS sequence"/>
</dbReference>
<organism evidence="4 5">
    <name type="scientific">Rhodocollybia butyracea</name>
    <dbReference type="NCBI Taxonomy" id="206335"/>
    <lineage>
        <taxon>Eukaryota</taxon>
        <taxon>Fungi</taxon>
        <taxon>Dikarya</taxon>
        <taxon>Basidiomycota</taxon>
        <taxon>Agaricomycotina</taxon>
        <taxon>Agaricomycetes</taxon>
        <taxon>Agaricomycetidae</taxon>
        <taxon>Agaricales</taxon>
        <taxon>Marasmiineae</taxon>
        <taxon>Omphalotaceae</taxon>
        <taxon>Rhodocollybia</taxon>
    </lineage>
</organism>
<accession>A0A9P5PPP5</accession>
<dbReference type="OrthoDB" id="5371740at2759"/>
<dbReference type="GO" id="GO:0016616">
    <property type="term" value="F:oxidoreductase activity, acting on the CH-OH group of donors, NAD or NADP as acceptor"/>
    <property type="evidence" value="ECO:0007669"/>
    <property type="project" value="TreeGrafter"/>
</dbReference>
<evidence type="ECO:0000256" key="2">
    <source>
        <dbReference type="ARBA" id="ARBA00023002"/>
    </source>
</evidence>
<dbReference type="SUPFAM" id="SSF51735">
    <property type="entry name" value="NAD(P)-binding Rossmann-fold domains"/>
    <property type="match status" value="1"/>
</dbReference>
<reference evidence="4" key="1">
    <citation type="submission" date="2020-11" db="EMBL/GenBank/DDBJ databases">
        <authorList>
            <consortium name="DOE Joint Genome Institute"/>
            <person name="Ahrendt S."/>
            <person name="Riley R."/>
            <person name="Andreopoulos W."/>
            <person name="Labutti K."/>
            <person name="Pangilinan J."/>
            <person name="Ruiz-Duenas F.J."/>
            <person name="Barrasa J.M."/>
            <person name="Sanchez-Garcia M."/>
            <person name="Camarero S."/>
            <person name="Miyauchi S."/>
            <person name="Serrano A."/>
            <person name="Linde D."/>
            <person name="Babiker R."/>
            <person name="Drula E."/>
            <person name="Ayuso-Fernandez I."/>
            <person name="Pacheco R."/>
            <person name="Padilla G."/>
            <person name="Ferreira P."/>
            <person name="Barriuso J."/>
            <person name="Kellner H."/>
            <person name="Castanera R."/>
            <person name="Alfaro M."/>
            <person name="Ramirez L."/>
            <person name="Pisabarro A.G."/>
            <person name="Kuo A."/>
            <person name="Tritt A."/>
            <person name="Lipzen A."/>
            <person name="He G."/>
            <person name="Yan M."/>
            <person name="Ng V."/>
            <person name="Cullen D."/>
            <person name="Martin F."/>
            <person name="Rosso M.-N."/>
            <person name="Henrissat B."/>
            <person name="Hibbett D."/>
            <person name="Martinez A.T."/>
            <person name="Grigoriev I.V."/>
        </authorList>
    </citation>
    <scope>NUCLEOTIDE SEQUENCE</scope>
    <source>
        <strain evidence="4">AH 40177</strain>
    </source>
</reference>
<proteinExistence type="inferred from homology"/>
<dbReference type="Pfam" id="PF00106">
    <property type="entry name" value="adh_short"/>
    <property type="match status" value="1"/>
</dbReference>
<dbReference type="GO" id="GO:0005737">
    <property type="term" value="C:cytoplasm"/>
    <property type="evidence" value="ECO:0007669"/>
    <property type="project" value="TreeGrafter"/>
</dbReference>